<comment type="caution">
    <text evidence="2">The sequence shown here is derived from an EMBL/GenBank/DDBJ whole genome shotgun (WGS) entry which is preliminary data.</text>
</comment>
<dbReference type="Pfam" id="PF00534">
    <property type="entry name" value="Glycos_transf_1"/>
    <property type="match status" value="1"/>
</dbReference>
<dbReference type="PANTHER" id="PTHR12526">
    <property type="entry name" value="GLYCOSYLTRANSFERASE"/>
    <property type="match status" value="1"/>
</dbReference>
<evidence type="ECO:0000313" key="3">
    <source>
        <dbReference type="Proteomes" id="UP000093366"/>
    </source>
</evidence>
<feature type="domain" description="Glycosyl transferase family 1" evidence="1">
    <location>
        <begin position="189"/>
        <end position="353"/>
    </location>
</feature>
<evidence type="ECO:0000259" key="1">
    <source>
        <dbReference type="Pfam" id="PF00534"/>
    </source>
</evidence>
<reference evidence="3" key="1">
    <citation type="submission" date="2016-07" db="EMBL/GenBank/DDBJ databases">
        <authorList>
            <person name="Florea S."/>
            <person name="Webb J.S."/>
            <person name="Jaromczyk J."/>
            <person name="Schardl C.L."/>
        </authorList>
    </citation>
    <scope>NUCLEOTIDE SEQUENCE [LARGE SCALE GENOMIC DNA]</scope>
    <source>
        <strain evidence="3">IPB1</strain>
    </source>
</reference>
<dbReference type="PANTHER" id="PTHR12526:SF630">
    <property type="entry name" value="GLYCOSYLTRANSFERASE"/>
    <property type="match status" value="1"/>
</dbReference>
<dbReference type="AlphaFoldDB" id="A0A1C0TRK8"/>
<dbReference type="GO" id="GO:1901135">
    <property type="term" value="P:carbohydrate derivative metabolic process"/>
    <property type="evidence" value="ECO:0007669"/>
    <property type="project" value="UniProtKB-ARBA"/>
</dbReference>
<accession>A0A1C0TRK8</accession>
<dbReference type="Gene3D" id="3.40.50.2000">
    <property type="entry name" value="Glycogen Phosphorylase B"/>
    <property type="match status" value="2"/>
</dbReference>
<dbReference type="GO" id="GO:0016757">
    <property type="term" value="F:glycosyltransferase activity"/>
    <property type="evidence" value="ECO:0007669"/>
    <property type="project" value="InterPro"/>
</dbReference>
<dbReference type="InterPro" id="IPR001296">
    <property type="entry name" value="Glyco_trans_1"/>
</dbReference>
<dbReference type="SUPFAM" id="SSF53756">
    <property type="entry name" value="UDP-Glycosyltransferase/glycogen phosphorylase"/>
    <property type="match status" value="1"/>
</dbReference>
<dbReference type="CDD" id="cd03801">
    <property type="entry name" value="GT4_PimA-like"/>
    <property type="match status" value="1"/>
</dbReference>
<dbReference type="Proteomes" id="UP000093366">
    <property type="component" value="Unassembled WGS sequence"/>
</dbReference>
<sequence>MKHIAIYTDSRNLQEVAMLISEANALAEMGHKVTIITNVKYKNVRNLKPDVNMKYVPTPGLSDLAGQVANFKNLRNCFSIWYKYRVGSLISLLCRGLKLAKVLQQNDIDHIHFESSEAMYPASLASANCVGASISSFSDVACPKGPAKWVADTCNLSVLELESLRTTKNSEAIVLKRGLDLSLYKTAIKNKSAIKLIFVGNIVEGSGLQYLLKALAALPSRTEVMIDVVGNGPMKKQLVNALIKLRLNQKVHFLGDKPRKWLLKNLPKYSGMITPFCSDADVINVNNINYIKEAMACGLPILTSNIAVCDELTSSNTGMKCPPNSVDALKNMLLAFLKLGPYHQHLLGENARKYAEQNYNVKHQARTLSRWIQAL</sequence>
<gene>
    <name evidence="2" type="ORF">A7985_08760</name>
</gene>
<dbReference type="OrthoDB" id="9772485at2"/>
<evidence type="ECO:0000313" key="2">
    <source>
        <dbReference type="EMBL" id="OCQ21890.1"/>
    </source>
</evidence>
<organism evidence="2 3">
    <name type="scientific">Pseudoalteromonas luteoviolacea</name>
    <dbReference type="NCBI Taxonomy" id="43657"/>
    <lineage>
        <taxon>Bacteria</taxon>
        <taxon>Pseudomonadati</taxon>
        <taxon>Pseudomonadota</taxon>
        <taxon>Gammaproteobacteria</taxon>
        <taxon>Alteromonadales</taxon>
        <taxon>Pseudoalteromonadaceae</taxon>
        <taxon>Pseudoalteromonas</taxon>
    </lineage>
</organism>
<dbReference type="RefSeq" id="WP_065790092.1">
    <property type="nucleotide sequence ID" value="NZ_MAUJ01000002.1"/>
</dbReference>
<proteinExistence type="predicted"/>
<name>A0A1C0TRK8_9GAMM</name>
<dbReference type="EMBL" id="MAUJ01000002">
    <property type="protein sequence ID" value="OCQ21890.1"/>
    <property type="molecule type" value="Genomic_DNA"/>
</dbReference>
<protein>
    <recommendedName>
        <fullName evidence="1">Glycosyl transferase family 1 domain-containing protein</fullName>
    </recommendedName>
</protein>